<dbReference type="Proteomes" id="UP001060919">
    <property type="component" value="Chromosome"/>
</dbReference>
<evidence type="ECO:0000313" key="3">
    <source>
        <dbReference type="Proteomes" id="UP001060919"/>
    </source>
</evidence>
<organism evidence="2 3">
    <name type="scientific">Aureispira anguillae</name>
    <dbReference type="NCBI Taxonomy" id="2864201"/>
    <lineage>
        <taxon>Bacteria</taxon>
        <taxon>Pseudomonadati</taxon>
        <taxon>Bacteroidota</taxon>
        <taxon>Saprospiria</taxon>
        <taxon>Saprospirales</taxon>
        <taxon>Saprospiraceae</taxon>
        <taxon>Aureispira</taxon>
    </lineage>
</organism>
<keyword evidence="1" id="KW-1133">Transmembrane helix</keyword>
<dbReference type="KEGG" id="aup:AsAng_0002230"/>
<accession>A0A915VK53</accession>
<reference evidence="2" key="1">
    <citation type="submission" date="2022-09" db="EMBL/GenBank/DDBJ databases">
        <title>Aureispira anguillicida sp. nov., isolated from Leptocephalus of Japanese eel Anguilla japonica.</title>
        <authorList>
            <person name="Yuasa K."/>
            <person name="Mekata T."/>
            <person name="Ikunari K."/>
        </authorList>
    </citation>
    <scope>NUCLEOTIDE SEQUENCE</scope>
    <source>
        <strain evidence="2">EL160426</strain>
    </source>
</reference>
<sequence length="315" mass="36671">MKIELSHDILAKRIYDKSSVEDKMRIKIHQLLNDHLTLYEENNVLLSKDDLIYINPFLDSIELTPKEYKLVKKSEQFIRRKRYRLYFLVAIVAALLIAFNLITWSANEQNEALLQEEEEHVQLLQTEDSLRTLAEMRADTLYQQLLKTDPQFTKQLIASFDTLRMAKESAEIERNIAQSSTLSNLAETALEQEDKNYAFQLAAKAWELNHDNQLACDLLYRISGSSIYDSNSDIDLNALSPEEHNEYITQLIATERNEKGRGTLDDETMSAIFNQQNTIVQEKEDGIRGKIDRYYHKVQDKAEELYKETGNALRR</sequence>
<dbReference type="EMBL" id="AP026867">
    <property type="protein sequence ID" value="BDS09522.1"/>
    <property type="molecule type" value="Genomic_DNA"/>
</dbReference>
<evidence type="ECO:0000313" key="2">
    <source>
        <dbReference type="EMBL" id="BDS09522.1"/>
    </source>
</evidence>
<dbReference type="AlphaFoldDB" id="A0A915VK53"/>
<gene>
    <name evidence="2" type="ORF">AsAng_0002230</name>
</gene>
<keyword evidence="1" id="KW-0812">Transmembrane</keyword>
<keyword evidence="1" id="KW-0472">Membrane</keyword>
<dbReference type="RefSeq" id="WP_264790905.1">
    <property type="nucleotide sequence ID" value="NZ_AP026867.1"/>
</dbReference>
<feature type="transmembrane region" description="Helical" evidence="1">
    <location>
        <begin position="85"/>
        <end position="106"/>
    </location>
</feature>
<protein>
    <submittedName>
        <fullName evidence="2">Uncharacterized protein</fullName>
    </submittedName>
</protein>
<evidence type="ECO:0000256" key="1">
    <source>
        <dbReference type="SAM" id="Phobius"/>
    </source>
</evidence>
<name>A0A915VK53_9BACT</name>
<proteinExistence type="predicted"/>
<keyword evidence="3" id="KW-1185">Reference proteome</keyword>